<proteinExistence type="inferred from homology"/>
<dbReference type="PANTHER" id="PTHR10192">
    <property type="entry name" value="MOLYBDOPTERIN BIOSYNTHESIS PROTEIN"/>
    <property type="match status" value="1"/>
</dbReference>
<dbReference type="RefSeq" id="WP_163044594.1">
    <property type="nucleotide sequence ID" value="NZ_JAAAMJ010000010.1"/>
</dbReference>
<comment type="pathway">
    <text evidence="2 6">Cofactor biosynthesis; molybdopterin biosynthesis.</text>
</comment>
<dbReference type="InterPro" id="IPR036425">
    <property type="entry name" value="MoaB/Mog-like_dom_sf"/>
</dbReference>
<protein>
    <recommendedName>
        <fullName evidence="6">Molybdopterin molybdenumtransferase</fullName>
        <ecNumber evidence="6">2.10.1.1</ecNumber>
    </recommendedName>
</protein>
<feature type="domain" description="MoaB/Mog" evidence="7">
    <location>
        <begin position="193"/>
        <end position="331"/>
    </location>
</feature>
<dbReference type="SUPFAM" id="SSF53218">
    <property type="entry name" value="Molybdenum cofactor biosynthesis proteins"/>
    <property type="match status" value="1"/>
</dbReference>
<dbReference type="Gene3D" id="2.170.190.11">
    <property type="entry name" value="Molybdopterin biosynthesis moea protein, domain 3"/>
    <property type="match status" value="1"/>
</dbReference>
<name>A0A6L9MJ31_9HYPH</name>
<comment type="cofactor">
    <cofactor evidence="6">
        <name>Mg(2+)</name>
        <dbReference type="ChEBI" id="CHEBI:18420"/>
    </cofactor>
</comment>
<comment type="function">
    <text evidence="1 6">Catalyzes the insertion of molybdate into adenylated molybdopterin with the concomitant release of AMP.</text>
</comment>
<evidence type="ECO:0000256" key="2">
    <source>
        <dbReference type="ARBA" id="ARBA00005046"/>
    </source>
</evidence>
<dbReference type="PROSITE" id="PS01079">
    <property type="entry name" value="MOCF_BIOSYNTHESIS_2"/>
    <property type="match status" value="1"/>
</dbReference>
<evidence type="ECO:0000256" key="1">
    <source>
        <dbReference type="ARBA" id="ARBA00002901"/>
    </source>
</evidence>
<keyword evidence="6 8" id="KW-0808">Transferase</keyword>
<dbReference type="UniPathway" id="UPA00344"/>
<dbReference type="Gene3D" id="3.40.980.10">
    <property type="entry name" value="MoaB/Mog-like domain"/>
    <property type="match status" value="1"/>
</dbReference>
<dbReference type="Pfam" id="PF03453">
    <property type="entry name" value="MoeA_N"/>
    <property type="match status" value="1"/>
</dbReference>
<evidence type="ECO:0000256" key="4">
    <source>
        <dbReference type="ARBA" id="ARBA00023150"/>
    </source>
</evidence>
<dbReference type="InterPro" id="IPR038987">
    <property type="entry name" value="MoeA-like"/>
</dbReference>
<keyword evidence="4 6" id="KW-0501">Molybdenum cofactor biosynthesis</keyword>
<sequence length="426" mass="43596">MARTDDPGADICSDARRLLTPSEAAARVLATLVPIAGVEPVPLGRARGRILRGAIAAPRSLPPFDHSAVDGYALAFRSAADPAAGFRLVGRVAAGRPRSDEVRPGDAVRIFTGAAIPPGCDAVVMQEHADVVDGVVMPRRSYRAGDNIRLEGEDVPAGADLLPGGTVIDPRHLALLAASGLSHVTVGRRLRVAVLSTGTELRAPGETLSEGAIYDPNRVMLLALLDHPAIKTIDAGIVPDDAAGIAAAIGDAAATADLVITSGGVSVGEEDLVRGSVEAAGGFLTPLKIGMKPGKPLAFGRIGEAFILGLPGNPLAALVGAMIIGRQVVAALAGMAAPALQDLPATAGFERRVTPGRIEFAPALITGRDRDGTIIVETLGRGGSARLMPLAAADGFCVIPADAEKVSPGDRVRFLPMDRLCLFGSA</sequence>
<keyword evidence="6" id="KW-0500">Molybdenum</keyword>
<evidence type="ECO:0000256" key="3">
    <source>
        <dbReference type="ARBA" id="ARBA00010763"/>
    </source>
</evidence>
<dbReference type="NCBIfam" id="NF045515">
    <property type="entry name" value="Glp_gephyrin"/>
    <property type="match status" value="1"/>
</dbReference>
<reference evidence="8 9" key="1">
    <citation type="submission" date="2020-01" db="EMBL/GenBank/DDBJ databases">
        <title>Genomes of bacteria type strains.</title>
        <authorList>
            <person name="Chen J."/>
            <person name="Zhu S."/>
            <person name="Chen J."/>
        </authorList>
    </citation>
    <scope>NUCLEOTIDE SEQUENCE [LARGE SCALE GENOMIC DNA]</scope>
    <source>
        <strain evidence="8 9">KCTC 52919</strain>
    </source>
</reference>
<dbReference type="AlphaFoldDB" id="A0A6L9MJ31"/>
<dbReference type="Gene3D" id="2.40.340.10">
    <property type="entry name" value="MoeA, C-terminal, domain IV"/>
    <property type="match status" value="1"/>
</dbReference>
<dbReference type="Gene3D" id="3.90.105.10">
    <property type="entry name" value="Molybdopterin biosynthesis moea protein, domain 2"/>
    <property type="match status" value="1"/>
</dbReference>
<dbReference type="PANTHER" id="PTHR10192:SF5">
    <property type="entry name" value="GEPHYRIN"/>
    <property type="match status" value="1"/>
</dbReference>
<dbReference type="InterPro" id="IPR005110">
    <property type="entry name" value="MoeA_linker/N"/>
</dbReference>
<dbReference type="Pfam" id="PF00994">
    <property type="entry name" value="MoCF_biosynth"/>
    <property type="match status" value="1"/>
</dbReference>
<dbReference type="SMART" id="SM00852">
    <property type="entry name" value="MoCF_biosynth"/>
    <property type="match status" value="1"/>
</dbReference>
<dbReference type="GO" id="GO:0005829">
    <property type="term" value="C:cytosol"/>
    <property type="evidence" value="ECO:0007669"/>
    <property type="project" value="TreeGrafter"/>
</dbReference>
<dbReference type="InterPro" id="IPR036135">
    <property type="entry name" value="MoeA_linker/N_sf"/>
</dbReference>
<gene>
    <name evidence="8" type="ORF">GTW51_14010</name>
</gene>
<dbReference type="InterPro" id="IPR036688">
    <property type="entry name" value="MoeA_C_domain_IV_sf"/>
</dbReference>
<evidence type="ECO:0000313" key="9">
    <source>
        <dbReference type="Proteomes" id="UP000476332"/>
    </source>
</evidence>
<accession>A0A6L9MJ31</accession>
<dbReference type="InterPro" id="IPR001453">
    <property type="entry name" value="MoaB/Mog_dom"/>
</dbReference>
<dbReference type="EMBL" id="JAAAMJ010000010">
    <property type="protein sequence ID" value="NDV87817.1"/>
    <property type="molecule type" value="Genomic_DNA"/>
</dbReference>
<dbReference type="SUPFAM" id="SSF63867">
    <property type="entry name" value="MoeA C-terminal domain-like"/>
    <property type="match status" value="1"/>
</dbReference>
<organism evidence="8 9">
    <name type="scientific">Aurantimonas aggregata</name>
    <dbReference type="NCBI Taxonomy" id="2047720"/>
    <lineage>
        <taxon>Bacteria</taxon>
        <taxon>Pseudomonadati</taxon>
        <taxon>Pseudomonadota</taxon>
        <taxon>Alphaproteobacteria</taxon>
        <taxon>Hyphomicrobiales</taxon>
        <taxon>Aurantimonadaceae</taxon>
        <taxon>Aurantimonas</taxon>
    </lineage>
</organism>
<dbReference type="EC" id="2.10.1.1" evidence="6"/>
<dbReference type="InterPro" id="IPR008284">
    <property type="entry name" value="MoCF_biosynth_CS"/>
</dbReference>
<keyword evidence="6" id="KW-0479">Metal-binding</keyword>
<dbReference type="Pfam" id="PF03454">
    <property type="entry name" value="MoeA_C"/>
    <property type="match status" value="1"/>
</dbReference>
<dbReference type="SUPFAM" id="SSF63882">
    <property type="entry name" value="MoeA N-terminal region -like"/>
    <property type="match status" value="1"/>
</dbReference>
<evidence type="ECO:0000256" key="6">
    <source>
        <dbReference type="RuleBase" id="RU365090"/>
    </source>
</evidence>
<evidence type="ECO:0000313" key="8">
    <source>
        <dbReference type="EMBL" id="NDV87817.1"/>
    </source>
</evidence>
<dbReference type="Proteomes" id="UP000476332">
    <property type="component" value="Unassembled WGS sequence"/>
</dbReference>
<evidence type="ECO:0000259" key="7">
    <source>
        <dbReference type="SMART" id="SM00852"/>
    </source>
</evidence>
<dbReference type="InterPro" id="IPR005111">
    <property type="entry name" value="MoeA_C_domain_IV"/>
</dbReference>
<evidence type="ECO:0000256" key="5">
    <source>
        <dbReference type="ARBA" id="ARBA00047317"/>
    </source>
</evidence>
<dbReference type="GO" id="GO:0006777">
    <property type="term" value="P:Mo-molybdopterin cofactor biosynthetic process"/>
    <property type="evidence" value="ECO:0007669"/>
    <property type="project" value="UniProtKB-UniRule"/>
</dbReference>
<dbReference type="CDD" id="cd00887">
    <property type="entry name" value="MoeA"/>
    <property type="match status" value="1"/>
</dbReference>
<keyword evidence="6" id="KW-0460">Magnesium</keyword>
<comment type="catalytic activity">
    <reaction evidence="5">
        <text>adenylyl-molybdopterin + molybdate = Mo-molybdopterin + AMP + H(+)</text>
        <dbReference type="Rhea" id="RHEA:35047"/>
        <dbReference type="ChEBI" id="CHEBI:15378"/>
        <dbReference type="ChEBI" id="CHEBI:36264"/>
        <dbReference type="ChEBI" id="CHEBI:62727"/>
        <dbReference type="ChEBI" id="CHEBI:71302"/>
        <dbReference type="ChEBI" id="CHEBI:456215"/>
        <dbReference type="EC" id="2.10.1.1"/>
    </reaction>
</comment>
<comment type="caution">
    <text evidence="8">The sequence shown here is derived from an EMBL/GenBank/DDBJ whole genome shotgun (WGS) entry which is preliminary data.</text>
</comment>
<dbReference type="GO" id="GO:0061599">
    <property type="term" value="F:molybdopterin molybdotransferase activity"/>
    <property type="evidence" value="ECO:0007669"/>
    <property type="project" value="UniProtKB-UniRule"/>
</dbReference>
<dbReference type="GO" id="GO:0046872">
    <property type="term" value="F:metal ion binding"/>
    <property type="evidence" value="ECO:0007669"/>
    <property type="project" value="UniProtKB-UniRule"/>
</dbReference>
<comment type="similarity">
    <text evidence="3 6">Belongs to the MoeA family.</text>
</comment>
<keyword evidence="9" id="KW-1185">Reference proteome</keyword>